<evidence type="ECO:0000256" key="1">
    <source>
        <dbReference type="ARBA" id="ARBA00001913"/>
    </source>
</evidence>
<evidence type="ECO:0000259" key="6">
    <source>
        <dbReference type="Pfam" id="PF07971"/>
    </source>
</evidence>
<dbReference type="Pfam" id="PF17678">
    <property type="entry name" value="Glyco_hydro_92N"/>
    <property type="match status" value="1"/>
</dbReference>
<dbReference type="Gene3D" id="3.30.2080.10">
    <property type="entry name" value="GH92 mannosidase domain"/>
    <property type="match status" value="1"/>
</dbReference>
<evidence type="ECO:0000259" key="5">
    <source>
        <dbReference type="Pfam" id="PF06439"/>
    </source>
</evidence>
<name>A0A917HZB7_9SPHI</name>
<dbReference type="InterPro" id="IPR050883">
    <property type="entry name" value="PNGase"/>
</dbReference>
<dbReference type="NCBIfam" id="TIGR01180">
    <property type="entry name" value="aman2_put"/>
    <property type="match status" value="1"/>
</dbReference>
<dbReference type="GO" id="GO:0030246">
    <property type="term" value="F:carbohydrate binding"/>
    <property type="evidence" value="ECO:0007669"/>
    <property type="project" value="InterPro"/>
</dbReference>
<organism evidence="8 9">
    <name type="scientific">Parapedobacter pyrenivorans</name>
    <dbReference type="NCBI Taxonomy" id="1305674"/>
    <lineage>
        <taxon>Bacteria</taxon>
        <taxon>Pseudomonadati</taxon>
        <taxon>Bacteroidota</taxon>
        <taxon>Sphingobacteriia</taxon>
        <taxon>Sphingobacteriales</taxon>
        <taxon>Sphingobacteriaceae</taxon>
        <taxon>Parapedobacter</taxon>
    </lineage>
</organism>
<dbReference type="Gene3D" id="1.20.1050.60">
    <property type="entry name" value="alpha-1,2-mannosidase"/>
    <property type="match status" value="1"/>
</dbReference>
<dbReference type="AlphaFoldDB" id="A0A917HZB7"/>
<dbReference type="Proteomes" id="UP000660862">
    <property type="component" value="Unassembled WGS sequence"/>
</dbReference>
<evidence type="ECO:0000259" key="7">
    <source>
        <dbReference type="Pfam" id="PF17678"/>
    </source>
</evidence>
<feature type="domain" description="3-keto-alpha-glucoside-1,2-lyase/3-keto-2-hydroxy-glucal hydratase" evidence="5">
    <location>
        <begin position="30"/>
        <end position="216"/>
    </location>
</feature>
<comment type="caution">
    <text evidence="8">The sequence shown here is derived from an EMBL/GenBank/DDBJ whole genome shotgun (WGS) entry which is preliminary data.</text>
</comment>
<dbReference type="SUPFAM" id="SSF48208">
    <property type="entry name" value="Six-hairpin glycosidases"/>
    <property type="match status" value="1"/>
</dbReference>
<feature type="region of interest" description="Disordered" evidence="4">
    <location>
        <begin position="1210"/>
        <end position="1234"/>
    </location>
</feature>
<dbReference type="InterPro" id="IPR010496">
    <property type="entry name" value="AL/BT2_dom"/>
</dbReference>
<evidence type="ECO:0000313" key="9">
    <source>
        <dbReference type="Proteomes" id="UP000660862"/>
    </source>
</evidence>
<comment type="subunit">
    <text evidence="2">Monomer.</text>
</comment>
<dbReference type="PANTHER" id="PTHR12143">
    <property type="entry name" value="PEPTIDE N-GLYCANASE PNGASE -RELATED"/>
    <property type="match status" value="1"/>
</dbReference>
<dbReference type="InterPro" id="IPR014718">
    <property type="entry name" value="GH-type_carb-bd"/>
</dbReference>
<dbReference type="EMBL" id="BMER01000005">
    <property type="protein sequence ID" value="GGG99325.1"/>
    <property type="molecule type" value="Genomic_DNA"/>
</dbReference>
<dbReference type="GO" id="GO:0005829">
    <property type="term" value="C:cytosol"/>
    <property type="evidence" value="ECO:0007669"/>
    <property type="project" value="TreeGrafter"/>
</dbReference>
<dbReference type="GO" id="GO:0000224">
    <property type="term" value="F:peptide-N4-(N-acetyl-beta-glucosaminyl)asparagine amidase activity"/>
    <property type="evidence" value="ECO:0007669"/>
    <property type="project" value="TreeGrafter"/>
</dbReference>
<dbReference type="InterPro" id="IPR012939">
    <property type="entry name" value="Glyco_hydro_92"/>
</dbReference>
<protein>
    <recommendedName>
        <fullName evidence="10">Alpha-1,2-mannosidase</fullName>
    </recommendedName>
</protein>
<dbReference type="Gene3D" id="1.20.1610.10">
    <property type="entry name" value="alpha-1,2-mannosidases domains"/>
    <property type="match status" value="1"/>
</dbReference>
<dbReference type="Gene3D" id="2.60.120.560">
    <property type="entry name" value="Exo-inulinase, domain 1"/>
    <property type="match status" value="2"/>
</dbReference>
<dbReference type="RefSeq" id="WP_229738866.1">
    <property type="nucleotide sequence ID" value="NZ_BMER01000005.1"/>
</dbReference>
<accession>A0A917HZB7</accession>
<evidence type="ECO:0000256" key="4">
    <source>
        <dbReference type="SAM" id="MobiDB-lite"/>
    </source>
</evidence>
<dbReference type="Gene3D" id="2.70.98.10">
    <property type="match status" value="1"/>
</dbReference>
<evidence type="ECO:0000256" key="3">
    <source>
        <dbReference type="ARBA" id="ARBA00022837"/>
    </source>
</evidence>
<keyword evidence="3" id="KW-0106">Calcium</keyword>
<keyword evidence="9" id="KW-1185">Reference proteome</keyword>
<dbReference type="GO" id="GO:0005975">
    <property type="term" value="P:carbohydrate metabolic process"/>
    <property type="evidence" value="ECO:0007669"/>
    <property type="project" value="InterPro"/>
</dbReference>
<dbReference type="Pfam" id="PF07971">
    <property type="entry name" value="Glyco_hydro_92"/>
    <property type="match status" value="1"/>
</dbReference>
<reference evidence="8" key="2">
    <citation type="submission" date="2020-09" db="EMBL/GenBank/DDBJ databases">
        <authorList>
            <person name="Sun Q."/>
            <person name="Zhou Y."/>
        </authorList>
    </citation>
    <scope>NUCLEOTIDE SEQUENCE</scope>
    <source>
        <strain evidence="8">CGMCC 1.12195</strain>
    </source>
</reference>
<feature type="domain" description="3-keto-alpha-glucoside-1,2-lyase/3-keto-2-hydroxy-glucal hydratase" evidence="5">
    <location>
        <begin position="249"/>
        <end position="463"/>
    </location>
</feature>
<dbReference type="GO" id="GO:0006516">
    <property type="term" value="P:glycoprotein catabolic process"/>
    <property type="evidence" value="ECO:0007669"/>
    <property type="project" value="TreeGrafter"/>
</dbReference>
<dbReference type="InterPro" id="IPR005887">
    <property type="entry name" value="GH92_a_mannosidase_put"/>
</dbReference>
<evidence type="ECO:0008006" key="10">
    <source>
        <dbReference type="Google" id="ProtNLM"/>
    </source>
</evidence>
<proteinExistence type="predicted"/>
<evidence type="ECO:0000256" key="2">
    <source>
        <dbReference type="ARBA" id="ARBA00011245"/>
    </source>
</evidence>
<dbReference type="PANTHER" id="PTHR12143:SF39">
    <property type="entry name" value="SECRETED PROTEIN"/>
    <property type="match status" value="1"/>
</dbReference>
<feature type="domain" description="Glycosyl hydrolase family 92 N-terminal" evidence="7">
    <location>
        <begin position="472"/>
        <end position="699"/>
    </location>
</feature>
<gene>
    <name evidence="8" type="ORF">GCM10007415_38860</name>
</gene>
<evidence type="ECO:0000313" key="8">
    <source>
        <dbReference type="EMBL" id="GGG99325.1"/>
    </source>
</evidence>
<comment type="cofactor">
    <cofactor evidence="1">
        <name>Ca(2+)</name>
        <dbReference type="ChEBI" id="CHEBI:29108"/>
    </cofactor>
</comment>
<dbReference type="InterPro" id="IPR008928">
    <property type="entry name" value="6-hairpin_glycosidase_sf"/>
</dbReference>
<sequence length="1234" mass="138980">MMRLKMDGFLAGLVSVIFVCCCQPTFAQKGWQALFNGQNLDGWEKKNGTANYEIRDGAIVGISQLNTPNTFLCTKETYADFILEMDVQIDAGLNSGIQIRSLSLPEVDNGRVHGYQVEIDPAERAWSGGIYDEARQGWLYPLSINEKGRKAFKNGEWNRYHIEAVGNTIRTWVNGVQCANLIIDLTSEGFIALQVHGIKQKNQEGLTVKWRNIRIKTEDLAADRWKPDNDVEEVSYLANQLTERQVDEGWQLLWDGKTTEGWRRASAKDFPPTGWQIENGLLKVLPSEKGDPNKGGDIITDREFANFELELDFLITEGGNSGIKYLVVEELRKQRPGTGLGPEYQILDDERHPDAKNGIDGNRTAGSLYDLITAGNLSEPGKNKRANKPGRWNRAKIVVNGNHVEHWLNHIKVVEYDRGSAAFKALVARSKFHEVADFGQAPSGHILLQDHGDLAYFRNIKIKELPAPVDLVQPLVDAANSRWFFFNSATRPFGMVNLSPDMEVDGDWGTGYRYHQDTIRCFSHVHGWQLSGIPVLPTTGPFRGHLGPHAYGSAYTHQKEIVRPGYHKIVLDDYGITAELTSTTRVGFHRYTFPKSRESHILFDFTTALGPSKTDRGYARKINDREIEGYAVMGATVRRPKPITVYFAAQVDKPFQQFAGWQNGELVNGIDEVDGEHTGIFISFPTTQDEEIQLKVAISYVSVEQARLNLDAELPHWNFDRVVRESREEWNQWLSRITVEGGTLEERQRFYTDLWHALQGRRIISDVNGKYCDMTGANPLIGQIPLDENGKPKFNHHNSDSFWGAQWTINTLWHLVYPEVTHSFVNSMLLMYDDGGLIPRGPAGGNYTFVMTGASSTPFIVSAYMKGIRDFDVEKAYEGLRKNHLPGGLMSKAGYEHHTFKGGGIEPYIEKGYVPYPLSDTRYGYHQNGAAQTLEYAYQDFALSQLAHALGKADDEQSFRRRAGNYKNLWNNQLGWMWVKDSTGQWRSPANVLTYENGWVEGNAAQYTWFVPHDVAGLIDLMGGANRFRGKLDSVFQVAQSHHFTSGKSHSVETHAQNREVYLNYGNQPSIHTAFLFNYAGAPYLTQYWSRQVIKDVYSGISPDYGYSGDEDQGLMGALAVLFKIGLFTTDGGVSTTPVYEIGSPIFDKITLRLNPDYYPGKKFVIETRHNSPENYYIQSATLNGNPLDRVWIPHDTMIKGGTLRLDMGNEPNKHWGASPKLAPPSMSTGKTNE</sequence>
<dbReference type="Pfam" id="PF06439">
    <property type="entry name" value="3keto-disac_hyd"/>
    <property type="match status" value="2"/>
</dbReference>
<feature type="domain" description="Glycosyl hydrolase family 92" evidence="6">
    <location>
        <begin position="705"/>
        <end position="1210"/>
    </location>
</feature>
<reference evidence="8" key="1">
    <citation type="journal article" date="2014" name="Int. J. Syst. Evol. Microbiol.">
        <title>Complete genome sequence of Corynebacterium casei LMG S-19264T (=DSM 44701T), isolated from a smear-ripened cheese.</title>
        <authorList>
            <consortium name="US DOE Joint Genome Institute (JGI-PGF)"/>
            <person name="Walter F."/>
            <person name="Albersmeier A."/>
            <person name="Kalinowski J."/>
            <person name="Ruckert C."/>
        </authorList>
    </citation>
    <scope>NUCLEOTIDE SEQUENCE</scope>
    <source>
        <strain evidence="8">CGMCC 1.12195</strain>
    </source>
</reference>
<dbReference type="InterPro" id="IPR041371">
    <property type="entry name" value="GH92_N"/>
</dbReference>